<evidence type="ECO:0000313" key="2">
    <source>
        <dbReference type="EMBL" id="NNH67986.1"/>
    </source>
</evidence>
<reference evidence="2 3" key="1">
    <citation type="submission" date="2020-04" db="EMBL/GenBank/DDBJ databases">
        <title>Rhizobium bacterial biofertilizers improve the content of phenolic compounds of Lactuca sativa L. under non-saline and saline-stress conditions.</title>
        <authorList>
            <person name="Ayuso-Calles M."/>
            <person name="Garcia-Estevez I."/>
            <person name="Jimenez-Gomez A."/>
            <person name="Flores-Felix J.D."/>
            <person name="Escribano-Bailon M."/>
            <person name="Rivas R."/>
        </authorList>
    </citation>
    <scope>NUCLEOTIDE SEQUENCE [LARGE SCALE GENOMIC DNA]</scope>
    <source>
        <strain evidence="2 3">GPTR02</strain>
    </source>
</reference>
<evidence type="ECO:0000313" key="3">
    <source>
        <dbReference type="Proteomes" id="UP000530654"/>
    </source>
</evidence>
<dbReference type="InterPro" id="IPR006311">
    <property type="entry name" value="TAT_signal"/>
</dbReference>
<protein>
    <submittedName>
        <fullName evidence="2">Uncharacterized protein</fullName>
    </submittedName>
</protein>
<accession>A0A7Y2W908</accession>
<organism evidence="2 3">
    <name type="scientific">Rhizobium laguerreae</name>
    <dbReference type="NCBI Taxonomy" id="1076926"/>
    <lineage>
        <taxon>Bacteria</taxon>
        <taxon>Pseudomonadati</taxon>
        <taxon>Pseudomonadota</taxon>
        <taxon>Alphaproteobacteria</taxon>
        <taxon>Hyphomicrobiales</taxon>
        <taxon>Rhizobiaceae</taxon>
        <taxon>Rhizobium/Agrobacterium group</taxon>
        <taxon>Rhizobium</taxon>
    </lineage>
</organism>
<evidence type="ECO:0000256" key="1">
    <source>
        <dbReference type="SAM" id="MobiDB-lite"/>
    </source>
</evidence>
<name>A0A7Y2W908_9HYPH</name>
<comment type="caution">
    <text evidence="2">The sequence shown here is derived from an EMBL/GenBank/DDBJ whole genome shotgun (WGS) entry which is preliminary data.</text>
</comment>
<gene>
    <name evidence="2" type="ORF">HLI17_32910</name>
</gene>
<proteinExistence type="predicted"/>
<feature type="compositionally biased region" description="Basic and acidic residues" evidence="1">
    <location>
        <begin position="171"/>
        <end position="181"/>
    </location>
</feature>
<dbReference type="EMBL" id="JABEQY010000053">
    <property type="protein sequence ID" value="NNH67986.1"/>
    <property type="molecule type" value="Genomic_DNA"/>
</dbReference>
<dbReference type="Proteomes" id="UP000530654">
    <property type="component" value="Unassembled WGS sequence"/>
</dbReference>
<sequence length="289" mass="31637">MKPINQSAGEALAIELPSMSRRKMLLGMGAASATLAVTVAPDAAGSSGMGDIAITQAENPDLVAAYQKFCDGCAELKEAQQALEWLADEWKHLWPLAPEALLWGANAQDGRYLDDGERDIIGRYLLRDTADLTKRMSAKYRRANPRTCFSILTSARAREVVKDRKKSSPKGRTEKARARNQALRDEAIREYEQKIVLAERYEAETAHLRKVSGADAGRLRVKDADAHLLKMANEVSQCQARTVAGLGMKADAITVTASKLMKIMKSDESPLGQLARLVGSVLQVTREQA</sequence>
<dbReference type="PROSITE" id="PS51318">
    <property type="entry name" value="TAT"/>
    <property type="match status" value="1"/>
</dbReference>
<dbReference type="RefSeq" id="WP_170282974.1">
    <property type="nucleotide sequence ID" value="NZ_JABEQY010000053.1"/>
</dbReference>
<dbReference type="AlphaFoldDB" id="A0A7Y2W908"/>
<feature type="region of interest" description="Disordered" evidence="1">
    <location>
        <begin position="161"/>
        <end position="181"/>
    </location>
</feature>